<evidence type="ECO:0000256" key="1">
    <source>
        <dbReference type="ARBA" id="ARBA00004651"/>
    </source>
</evidence>
<evidence type="ECO:0000256" key="2">
    <source>
        <dbReference type="ARBA" id="ARBA00010792"/>
    </source>
</evidence>
<evidence type="ECO:0000313" key="9">
    <source>
        <dbReference type="EMBL" id="MEC0487010.1"/>
    </source>
</evidence>
<evidence type="ECO:0000256" key="4">
    <source>
        <dbReference type="ARBA" id="ARBA00022692"/>
    </source>
</evidence>
<name>A0ABU6H7R5_9BACI</name>
<keyword evidence="10" id="KW-1185">Reference proteome</keyword>
<dbReference type="InterPro" id="IPR051311">
    <property type="entry name" value="DedA_domain"/>
</dbReference>
<keyword evidence="3" id="KW-1003">Cell membrane</keyword>
<feature type="domain" description="VTT" evidence="8">
    <location>
        <begin position="39"/>
        <end position="164"/>
    </location>
</feature>
<evidence type="ECO:0000259" key="8">
    <source>
        <dbReference type="Pfam" id="PF09335"/>
    </source>
</evidence>
<evidence type="ECO:0000256" key="3">
    <source>
        <dbReference type="ARBA" id="ARBA00022475"/>
    </source>
</evidence>
<feature type="transmembrane region" description="Helical" evidence="7">
    <location>
        <begin position="181"/>
        <end position="199"/>
    </location>
</feature>
<evidence type="ECO:0000256" key="5">
    <source>
        <dbReference type="ARBA" id="ARBA00022989"/>
    </source>
</evidence>
<comment type="caution">
    <text evidence="9">The sequence shown here is derived from an EMBL/GenBank/DDBJ whole genome shotgun (WGS) entry which is preliminary data.</text>
</comment>
<reference evidence="9 10" key="1">
    <citation type="submission" date="2023-03" db="EMBL/GenBank/DDBJ databases">
        <title>Agriculturally important microbes genome sequencing.</title>
        <authorList>
            <person name="Dunlap C."/>
        </authorList>
    </citation>
    <scope>NUCLEOTIDE SEQUENCE [LARGE SCALE GENOMIC DNA]</scope>
    <source>
        <strain evidence="9 10">CBP-3203</strain>
    </source>
</reference>
<organism evidence="9 10">
    <name type="scientific">Bacillus glycinifermentans</name>
    <dbReference type="NCBI Taxonomy" id="1664069"/>
    <lineage>
        <taxon>Bacteria</taxon>
        <taxon>Bacillati</taxon>
        <taxon>Bacillota</taxon>
        <taxon>Bacilli</taxon>
        <taxon>Bacillales</taxon>
        <taxon>Bacillaceae</taxon>
        <taxon>Bacillus</taxon>
    </lineage>
</organism>
<keyword evidence="4 7" id="KW-0812">Transmembrane</keyword>
<protein>
    <submittedName>
        <fullName evidence="9">DedA family protein</fullName>
    </submittedName>
</protein>
<dbReference type="Proteomes" id="UP001341297">
    <property type="component" value="Unassembled WGS sequence"/>
</dbReference>
<comment type="similarity">
    <text evidence="2">Belongs to the DedA family.</text>
</comment>
<dbReference type="Pfam" id="PF09335">
    <property type="entry name" value="VTT_dom"/>
    <property type="match status" value="1"/>
</dbReference>
<dbReference type="PANTHER" id="PTHR42709:SF6">
    <property type="entry name" value="UNDECAPRENYL PHOSPHATE TRANSPORTER A"/>
    <property type="match status" value="1"/>
</dbReference>
<proteinExistence type="inferred from homology"/>
<evidence type="ECO:0000313" key="10">
    <source>
        <dbReference type="Proteomes" id="UP001341297"/>
    </source>
</evidence>
<sequence length="218" mass="24778">MINRLKVVIDIEELILSMAEAFKSLSYFGIFLALCIEFVPAEIVLPLAGYWVYQGDMSMWGVVLAGSLGGVVGPLTLYWLGRYGGRPFLERYGKYFFIKPEALVKADRFFEKHGGFVAFSGRFIPGIRTLISIPCGLAKMNVWAFCIYTFFAITPITFVYVYLGFYLGENWKNVGSLLDGYLLPIGIAIVVLFILYLFWKNRRNKIKAAPPFLDKNRD</sequence>
<dbReference type="InterPro" id="IPR032816">
    <property type="entry name" value="VTT_dom"/>
</dbReference>
<keyword evidence="5 7" id="KW-1133">Transmembrane helix</keyword>
<evidence type="ECO:0000256" key="7">
    <source>
        <dbReference type="SAM" id="Phobius"/>
    </source>
</evidence>
<evidence type="ECO:0000256" key="6">
    <source>
        <dbReference type="ARBA" id="ARBA00023136"/>
    </source>
</evidence>
<comment type="subcellular location">
    <subcellularLocation>
        <location evidence="1">Cell membrane</location>
        <topology evidence="1">Multi-pass membrane protein</topology>
    </subcellularLocation>
</comment>
<feature type="transmembrane region" description="Helical" evidence="7">
    <location>
        <begin position="59"/>
        <end position="81"/>
    </location>
</feature>
<keyword evidence="6 7" id="KW-0472">Membrane</keyword>
<feature type="transmembrane region" description="Helical" evidence="7">
    <location>
        <begin position="142"/>
        <end position="161"/>
    </location>
</feature>
<dbReference type="PANTHER" id="PTHR42709">
    <property type="entry name" value="ALKALINE PHOSPHATASE LIKE PROTEIN"/>
    <property type="match status" value="1"/>
</dbReference>
<accession>A0ABU6H7R5</accession>
<gene>
    <name evidence="9" type="ORF">P8828_19840</name>
</gene>
<dbReference type="EMBL" id="JARRTL010000026">
    <property type="protein sequence ID" value="MEC0487010.1"/>
    <property type="molecule type" value="Genomic_DNA"/>
</dbReference>
<feature type="transmembrane region" description="Helical" evidence="7">
    <location>
        <begin position="25"/>
        <end position="53"/>
    </location>
</feature>